<comment type="caution">
    <text evidence="1">The sequence shown here is derived from an EMBL/GenBank/DDBJ whole genome shotgun (WGS) entry which is preliminary data.</text>
</comment>
<gene>
    <name evidence="1" type="ORF">DW084_17505</name>
</gene>
<accession>A0A415ELY6</accession>
<reference evidence="1 2" key="1">
    <citation type="submission" date="2018-08" db="EMBL/GenBank/DDBJ databases">
        <title>A genome reference for cultivated species of the human gut microbiota.</title>
        <authorList>
            <person name="Zou Y."/>
            <person name="Xue W."/>
            <person name="Luo G."/>
        </authorList>
    </citation>
    <scope>NUCLEOTIDE SEQUENCE [LARGE SCALE GENOMIC DNA]</scope>
    <source>
        <strain evidence="1 2">AF48-16</strain>
    </source>
</reference>
<dbReference type="EMBL" id="QRMZ01000038">
    <property type="protein sequence ID" value="RHK03118.1"/>
    <property type="molecule type" value="Genomic_DNA"/>
</dbReference>
<organism evidence="1 2">
    <name type="scientific">Enterococcus casseliflavus</name>
    <name type="common">Enterococcus flavescens</name>
    <dbReference type="NCBI Taxonomy" id="37734"/>
    <lineage>
        <taxon>Bacteria</taxon>
        <taxon>Bacillati</taxon>
        <taxon>Bacillota</taxon>
        <taxon>Bacilli</taxon>
        <taxon>Lactobacillales</taxon>
        <taxon>Enterococcaceae</taxon>
        <taxon>Enterococcus</taxon>
    </lineage>
</organism>
<protein>
    <submittedName>
        <fullName evidence="1">Uncharacterized protein</fullName>
    </submittedName>
</protein>
<dbReference type="Proteomes" id="UP000286288">
    <property type="component" value="Unassembled WGS sequence"/>
</dbReference>
<dbReference type="AlphaFoldDB" id="A0A415ELY6"/>
<name>A0A415ELY6_ENTCA</name>
<sequence>MRKIYWLRRTAFLLTIFAMGTLIAGELPNWLKIMYPTAVMIWLIAYDDAIFEHRSRRWEEK</sequence>
<evidence type="ECO:0000313" key="1">
    <source>
        <dbReference type="EMBL" id="RHK03118.1"/>
    </source>
</evidence>
<evidence type="ECO:0000313" key="2">
    <source>
        <dbReference type="Proteomes" id="UP000286288"/>
    </source>
</evidence>
<proteinExistence type="predicted"/>